<evidence type="ECO:0000256" key="1">
    <source>
        <dbReference type="SAM" id="MobiDB-lite"/>
    </source>
</evidence>
<dbReference type="AlphaFoldDB" id="A0A556UXW3"/>
<proteinExistence type="predicted"/>
<evidence type="ECO:0000313" key="3">
    <source>
        <dbReference type="Proteomes" id="UP000319801"/>
    </source>
</evidence>
<sequence>MRKQAVSRHWGEGASSEGTRWRYPVKAPGGGTRTQSLFASELVSSLKLKPEGIIPQHTSSEKHNPFHLLPLHRTGNGKCCTAHCGPLVAALSVTPRENLKLEQQYHGDTRAAVLRVITVAIVSQRPVGGGATVKAEGSEQDSVRQRDRENKGVELGDSRGRRLSLGQFLRF</sequence>
<accession>A0A556UXW3</accession>
<organism evidence="2 3">
    <name type="scientific">Bagarius yarrelli</name>
    <name type="common">Goonch</name>
    <name type="synonym">Bagrus yarrelli</name>
    <dbReference type="NCBI Taxonomy" id="175774"/>
    <lineage>
        <taxon>Eukaryota</taxon>
        <taxon>Metazoa</taxon>
        <taxon>Chordata</taxon>
        <taxon>Craniata</taxon>
        <taxon>Vertebrata</taxon>
        <taxon>Euteleostomi</taxon>
        <taxon>Actinopterygii</taxon>
        <taxon>Neopterygii</taxon>
        <taxon>Teleostei</taxon>
        <taxon>Ostariophysi</taxon>
        <taxon>Siluriformes</taxon>
        <taxon>Sisoridae</taxon>
        <taxon>Sisorinae</taxon>
        <taxon>Bagarius</taxon>
    </lineage>
</organism>
<feature type="region of interest" description="Disordered" evidence="1">
    <location>
        <begin position="128"/>
        <end position="157"/>
    </location>
</feature>
<feature type="compositionally biased region" description="Basic and acidic residues" evidence="1">
    <location>
        <begin position="141"/>
        <end position="157"/>
    </location>
</feature>
<dbReference type="EMBL" id="VCAZ01000075">
    <property type="protein sequence ID" value="TSP36060.1"/>
    <property type="molecule type" value="Genomic_DNA"/>
</dbReference>
<comment type="caution">
    <text evidence="2">The sequence shown here is derived from an EMBL/GenBank/DDBJ whole genome shotgun (WGS) entry which is preliminary data.</text>
</comment>
<keyword evidence="3" id="KW-1185">Reference proteome</keyword>
<name>A0A556UXW3_BAGYA</name>
<dbReference type="Proteomes" id="UP000319801">
    <property type="component" value="Unassembled WGS sequence"/>
</dbReference>
<feature type="region of interest" description="Disordered" evidence="1">
    <location>
        <begin position="1"/>
        <end position="24"/>
    </location>
</feature>
<protein>
    <submittedName>
        <fullName evidence="2">Uncharacterized protein</fullName>
    </submittedName>
</protein>
<gene>
    <name evidence="2" type="ORF">Baya_10232</name>
</gene>
<evidence type="ECO:0000313" key="2">
    <source>
        <dbReference type="EMBL" id="TSP36060.1"/>
    </source>
</evidence>
<reference evidence="2 3" key="1">
    <citation type="journal article" date="2019" name="Genome Biol. Evol.">
        <title>Whole-Genome Sequencing of the Giant Devil Catfish, Bagarius yarrelli.</title>
        <authorList>
            <person name="Jiang W."/>
            <person name="Lv Y."/>
            <person name="Cheng L."/>
            <person name="Yang K."/>
            <person name="Chao B."/>
            <person name="Wang X."/>
            <person name="Li Y."/>
            <person name="Pan X."/>
            <person name="You X."/>
            <person name="Zhang Y."/>
            <person name="Yang J."/>
            <person name="Li J."/>
            <person name="Zhang X."/>
            <person name="Liu S."/>
            <person name="Sun C."/>
            <person name="Yang J."/>
            <person name="Shi Q."/>
        </authorList>
    </citation>
    <scope>NUCLEOTIDE SEQUENCE [LARGE SCALE GENOMIC DNA]</scope>
    <source>
        <strain evidence="2">JWS20170419001</strain>
        <tissue evidence="2">Muscle</tissue>
    </source>
</reference>